<dbReference type="Pfam" id="PF00625">
    <property type="entry name" value="Guanylate_kin"/>
    <property type="match status" value="1"/>
</dbReference>
<dbReference type="InterPro" id="IPR020590">
    <property type="entry name" value="Guanylate_kinase_CS"/>
</dbReference>
<comment type="subcellular location">
    <subcellularLocation>
        <location evidence="2 13">Cytoplasm</location>
    </subcellularLocation>
</comment>
<comment type="similarity">
    <text evidence="3 13">Belongs to the guanylate kinase family.</text>
</comment>
<evidence type="ECO:0000256" key="4">
    <source>
        <dbReference type="ARBA" id="ARBA00012961"/>
    </source>
</evidence>
<keyword evidence="16" id="KW-1185">Reference proteome</keyword>
<dbReference type="InterPro" id="IPR017665">
    <property type="entry name" value="Guanylate_kinase"/>
</dbReference>
<evidence type="ECO:0000256" key="1">
    <source>
        <dbReference type="ARBA" id="ARBA00003531"/>
    </source>
</evidence>
<dbReference type="FunFam" id="3.40.50.300:FF:000855">
    <property type="entry name" value="Guanylate kinase"/>
    <property type="match status" value="1"/>
</dbReference>
<dbReference type="InterPro" id="IPR008145">
    <property type="entry name" value="GK/Ca_channel_bsu"/>
</dbReference>
<proteinExistence type="inferred from homology"/>
<evidence type="ECO:0000256" key="3">
    <source>
        <dbReference type="ARBA" id="ARBA00005790"/>
    </source>
</evidence>
<evidence type="ECO:0000256" key="7">
    <source>
        <dbReference type="ARBA" id="ARBA00022679"/>
    </source>
</evidence>
<dbReference type="AlphaFoldDB" id="A0A7W2A8I2"/>
<dbReference type="RefSeq" id="WP_181751440.1">
    <property type="nucleotide sequence ID" value="NZ_JACEIQ010000006.1"/>
</dbReference>
<dbReference type="GO" id="GO:0005524">
    <property type="term" value="F:ATP binding"/>
    <property type="evidence" value="ECO:0007669"/>
    <property type="project" value="UniProtKB-UniRule"/>
</dbReference>
<keyword evidence="9 13" id="KW-0418">Kinase</keyword>
<dbReference type="EMBL" id="JACEIQ010000006">
    <property type="protein sequence ID" value="MBA4494192.1"/>
    <property type="molecule type" value="Genomic_DNA"/>
</dbReference>
<evidence type="ECO:0000256" key="8">
    <source>
        <dbReference type="ARBA" id="ARBA00022741"/>
    </source>
</evidence>
<dbReference type="Proteomes" id="UP000535491">
    <property type="component" value="Unassembled WGS sequence"/>
</dbReference>
<sequence length="201" mass="23032">MRADYQKDGLLIVISGPSGVGKGTICSALRQRLPELTYSVSATTRAPREGEKEGVNYFFKTVPEFKKMIEHDELIEWAQYVGNYYGTPRRFVEETLKSGKDIVLEVEVQGALQVKQRFPKGIFIFLLPPTMEDLKKRILHRGTETEESLADRLGVAIDEFKQIHHYDYVVINDEVERACDRIEAIIMAEHCRKDRLILSQG</sequence>
<reference evidence="15 16" key="1">
    <citation type="submission" date="2020-07" db="EMBL/GenBank/DDBJ databases">
        <authorList>
            <person name="Feng H."/>
        </authorList>
    </citation>
    <scope>NUCLEOTIDE SEQUENCE [LARGE SCALE GENOMIC DNA]</scope>
    <source>
        <strain evidence="16">s-10</strain>
    </source>
</reference>
<comment type="caution">
    <text evidence="15">The sequence shown here is derived from an EMBL/GenBank/DDBJ whole genome shotgun (WGS) entry which is preliminary data.</text>
</comment>
<organism evidence="15 16">
    <name type="scientific">Paenactinomyces guangxiensis</name>
    <dbReference type="NCBI Taxonomy" id="1490290"/>
    <lineage>
        <taxon>Bacteria</taxon>
        <taxon>Bacillati</taxon>
        <taxon>Bacillota</taxon>
        <taxon>Bacilli</taxon>
        <taxon>Bacillales</taxon>
        <taxon>Thermoactinomycetaceae</taxon>
        <taxon>Paenactinomyces</taxon>
    </lineage>
</organism>
<dbReference type="PROSITE" id="PS00856">
    <property type="entry name" value="GUANYLATE_KINASE_1"/>
    <property type="match status" value="1"/>
</dbReference>
<keyword evidence="10 13" id="KW-0067">ATP-binding</keyword>
<dbReference type="GO" id="GO:0004385">
    <property type="term" value="F:GMP kinase activity"/>
    <property type="evidence" value="ECO:0007669"/>
    <property type="project" value="UniProtKB-UniRule"/>
</dbReference>
<evidence type="ECO:0000256" key="2">
    <source>
        <dbReference type="ARBA" id="ARBA00004496"/>
    </source>
</evidence>
<evidence type="ECO:0000259" key="14">
    <source>
        <dbReference type="PROSITE" id="PS50052"/>
    </source>
</evidence>
<accession>A0A7W2A8I2</accession>
<dbReference type="PANTHER" id="PTHR23117">
    <property type="entry name" value="GUANYLATE KINASE-RELATED"/>
    <property type="match status" value="1"/>
</dbReference>
<gene>
    <name evidence="13 15" type="primary">gmk</name>
    <name evidence="15" type="ORF">H1191_07730</name>
</gene>
<keyword evidence="8 13" id="KW-0547">Nucleotide-binding</keyword>
<evidence type="ECO:0000256" key="13">
    <source>
        <dbReference type="HAMAP-Rule" id="MF_00328"/>
    </source>
</evidence>
<evidence type="ECO:0000256" key="6">
    <source>
        <dbReference type="ARBA" id="ARBA00022490"/>
    </source>
</evidence>
<keyword evidence="6 13" id="KW-0963">Cytoplasm</keyword>
<evidence type="ECO:0000256" key="11">
    <source>
        <dbReference type="ARBA" id="ARBA00030128"/>
    </source>
</evidence>
<dbReference type="Gene3D" id="3.40.50.300">
    <property type="entry name" value="P-loop containing nucleotide triphosphate hydrolases"/>
    <property type="match status" value="1"/>
</dbReference>
<dbReference type="SUPFAM" id="SSF52540">
    <property type="entry name" value="P-loop containing nucleoside triphosphate hydrolases"/>
    <property type="match status" value="1"/>
</dbReference>
<dbReference type="HAMAP" id="MF_00328">
    <property type="entry name" value="Guanylate_kinase"/>
    <property type="match status" value="1"/>
</dbReference>
<dbReference type="SMART" id="SM00072">
    <property type="entry name" value="GuKc"/>
    <property type="match status" value="1"/>
</dbReference>
<comment type="catalytic activity">
    <reaction evidence="12 13">
        <text>GMP + ATP = GDP + ADP</text>
        <dbReference type="Rhea" id="RHEA:20780"/>
        <dbReference type="ChEBI" id="CHEBI:30616"/>
        <dbReference type="ChEBI" id="CHEBI:58115"/>
        <dbReference type="ChEBI" id="CHEBI:58189"/>
        <dbReference type="ChEBI" id="CHEBI:456216"/>
        <dbReference type="EC" id="2.7.4.8"/>
    </reaction>
</comment>
<dbReference type="EC" id="2.7.4.8" evidence="4 13"/>
<dbReference type="CDD" id="cd00071">
    <property type="entry name" value="GMPK"/>
    <property type="match status" value="1"/>
</dbReference>
<evidence type="ECO:0000256" key="9">
    <source>
        <dbReference type="ARBA" id="ARBA00022777"/>
    </source>
</evidence>
<dbReference type="FunFam" id="3.30.63.10:FF:000002">
    <property type="entry name" value="Guanylate kinase 1"/>
    <property type="match status" value="1"/>
</dbReference>
<evidence type="ECO:0000256" key="5">
    <source>
        <dbReference type="ARBA" id="ARBA00016296"/>
    </source>
</evidence>
<dbReference type="NCBIfam" id="TIGR03263">
    <property type="entry name" value="guanyl_kin"/>
    <property type="match status" value="1"/>
</dbReference>
<evidence type="ECO:0000256" key="12">
    <source>
        <dbReference type="ARBA" id="ARBA00048594"/>
    </source>
</evidence>
<dbReference type="GO" id="GO:0005829">
    <property type="term" value="C:cytosol"/>
    <property type="evidence" value="ECO:0007669"/>
    <property type="project" value="TreeGrafter"/>
</dbReference>
<feature type="binding site" evidence="13">
    <location>
        <begin position="16"/>
        <end position="23"/>
    </location>
    <ligand>
        <name>ATP</name>
        <dbReference type="ChEBI" id="CHEBI:30616"/>
    </ligand>
</feature>
<name>A0A7W2A8I2_9BACL</name>
<protein>
    <recommendedName>
        <fullName evidence="5 13">Guanylate kinase</fullName>
        <ecNumber evidence="4 13">2.7.4.8</ecNumber>
    </recommendedName>
    <alternativeName>
        <fullName evidence="11 13">GMP kinase</fullName>
    </alternativeName>
</protein>
<evidence type="ECO:0000313" key="16">
    <source>
        <dbReference type="Proteomes" id="UP000535491"/>
    </source>
</evidence>
<dbReference type="InterPro" id="IPR027417">
    <property type="entry name" value="P-loop_NTPase"/>
</dbReference>
<keyword evidence="7 13" id="KW-0808">Transferase</keyword>
<feature type="domain" description="Guanylate kinase-like" evidence="14">
    <location>
        <begin position="9"/>
        <end position="187"/>
    </location>
</feature>
<dbReference type="PANTHER" id="PTHR23117:SF13">
    <property type="entry name" value="GUANYLATE KINASE"/>
    <property type="match status" value="1"/>
</dbReference>
<dbReference type="InterPro" id="IPR008144">
    <property type="entry name" value="Guanylate_kin-like_dom"/>
</dbReference>
<evidence type="ECO:0000313" key="15">
    <source>
        <dbReference type="EMBL" id="MBA4494192.1"/>
    </source>
</evidence>
<comment type="function">
    <text evidence="1 13">Essential for recycling GMP and indirectly, cGMP.</text>
</comment>
<evidence type="ECO:0000256" key="10">
    <source>
        <dbReference type="ARBA" id="ARBA00022840"/>
    </source>
</evidence>
<dbReference type="Gene3D" id="3.30.63.10">
    <property type="entry name" value="Guanylate Kinase phosphate binding domain"/>
    <property type="match status" value="1"/>
</dbReference>
<dbReference type="PROSITE" id="PS50052">
    <property type="entry name" value="GUANYLATE_KINASE_2"/>
    <property type="match status" value="1"/>
</dbReference>